<dbReference type="GO" id="GO:0008296">
    <property type="term" value="F:3'-5'-DNA exonuclease activity"/>
    <property type="evidence" value="ECO:0007669"/>
    <property type="project" value="TreeGrafter"/>
</dbReference>
<proteinExistence type="inferred from homology"/>
<dbReference type="GO" id="GO:0003676">
    <property type="term" value="F:nucleic acid binding"/>
    <property type="evidence" value="ECO:0007669"/>
    <property type="project" value="InterPro"/>
</dbReference>
<reference evidence="9" key="2">
    <citation type="submission" date="2020-12" db="EMBL/GenBank/DDBJ databases">
        <authorList>
            <person name="Kanost M."/>
        </authorList>
    </citation>
    <scope>NUCLEOTIDE SEQUENCE</scope>
</reference>
<dbReference type="AlphaFoldDB" id="A0A922CMW2"/>
<dbReference type="GO" id="GO:0006308">
    <property type="term" value="P:DNA catabolic process"/>
    <property type="evidence" value="ECO:0007669"/>
    <property type="project" value="TreeGrafter"/>
</dbReference>
<keyword evidence="10" id="KW-1185">Reference proteome</keyword>
<organism evidence="9 10">
    <name type="scientific">Manduca sexta</name>
    <name type="common">Tobacco hawkmoth</name>
    <name type="synonym">Tobacco hornworm</name>
    <dbReference type="NCBI Taxonomy" id="7130"/>
    <lineage>
        <taxon>Eukaryota</taxon>
        <taxon>Metazoa</taxon>
        <taxon>Ecdysozoa</taxon>
        <taxon>Arthropoda</taxon>
        <taxon>Hexapoda</taxon>
        <taxon>Insecta</taxon>
        <taxon>Pterygota</taxon>
        <taxon>Neoptera</taxon>
        <taxon>Endopterygota</taxon>
        <taxon>Lepidoptera</taxon>
        <taxon>Glossata</taxon>
        <taxon>Ditrysia</taxon>
        <taxon>Bombycoidea</taxon>
        <taxon>Sphingidae</taxon>
        <taxon>Sphinginae</taxon>
        <taxon>Sphingini</taxon>
        <taxon>Manduca</taxon>
    </lineage>
</organism>
<dbReference type="PANTHER" id="PTHR13058">
    <property type="entry name" value="THREE PRIME REPAIR EXONUCLEASE 1, 2"/>
    <property type="match status" value="1"/>
</dbReference>
<evidence type="ECO:0000259" key="8">
    <source>
        <dbReference type="SMART" id="SM00479"/>
    </source>
</evidence>
<dbReference type="EMBL" id="JH668433">
    <property type="protein sequence ID" value="KAG6452945.1"/>
    <property type="molecule type" value="Genomic_DNA"/>
</dbReference>
<dbReference type="InterPro" id="IPR012337">
    <property type="entry name" value="RNaseH-like_sf"/>
</dbReference>
<dbReference type="Gene3D" id="3.30.420.10">
    <property type="entry name" value="Ribonuclease H-like superfamily/Ribonuclease H"/>
    <property type="match status" value="1"/>
</dbReference>
<evidence type="ECO:0000256" key="5">
    <source>
        <dbReference type="ARBA" id="ARBA00022839"/>
    </source>
</evidence>
<comment type="cofactor">
    <cofactor evidence="1">
        <name>Mg(2+)</name>
        <dbReference type="ChEBI" id="CHEBI:18420"/>
    </cofactor>
</comment>
<evidence type="ECO:0000256" key="4">
    <source>
        <dbReference type="ARBA" id="ARBA00022801"/>
    </source>
</evidence>
<name>A0A922CMW2_MANSE</name>
<evidence type="ECO:0000313" key="9">
    <source>
        <dbReference type="EMBL" id="KAG6452945.1"/>
    </source>
</evidence>
<keyword evidence="5" id="KW-0269">Exonuclease</keyword>
<reference evidence="9" key="1">
    <citation type="journal article" date="2016" name="Insect Biochem. Mol. Biol.">
        <title>Multifaceted biological insights from a draft genome sequence of the tobacco hornworm moth, Manduca sexta.</title>
        <authorList>
            <person name="Kanost M.R."/>
            <person name="Arrese E.L."/>
            <person name="Cao X."/>
            <person name="Chen Y.R."/>
            <person name="Chellapilla S."/>
            <person name="Goldsmith M.R."/>
            <person name="Grosse-Wilde E."/>
            <person name="Heckel D.G."/>
            <person name="Herndon N."/>
            <person name="Jiang H."/>
            <person name="Papanicolaou A."/>
            <person name="Qu J."/>
            <person name="Soulages J.L."/>
            <person name="Vogel H."/>
            <person name="Walters J."/>
            <person name="Waterhouse R.M."/>
            <person name="Ahn S.J."/>
            <person name="Almeida F.C."/>
            <person name="An C."/>
            <person name="Aqrawi P."/>
            <person name="Bretschneider A."/>
            <person name="Bryant W.B."/>
            <person name="Bucks S."/>
            <person name="Chao H."/>
            <person name="Chevignon G."/>
            <person name="Christen J.M."/>
            <person name="Clarke D.F."/>
            <person name="Dittmer N.T."/>
            <person name="Ferguson L.C.F."/>
            <person name="Garavelou S."/>
            <person name="Gordon K.H.J."/>
            <person name="Gunaratna R.T."/>
            <person name="Han Y."/>
            <person name="Hauser F."/>
            <person name="He Y."/>
            <person name="Heidel-Fischer H."/>
            <person name="Hirsh A."/>
            <person name="Hu Y."/>
            <person name="Jiang H."/>
            <person name="Kalra D."/>
            <person name="Klinner C."/>
            <person name="Konig C."/>
            <person name="Kovar C."/>
            <person name="Kroll A.R."/>
            <person name="Kuwar S.S."/>
            <person name="Lee S.L."/>
            <person name="Lehman R."/>
            <person name="Li K."/>
            <person name="Li Z."/>
            <person name="Liang H."/>
            <person name="Lovelace S."/>
            <person name="Lu Z."/>
            <person name="Mansfield J.H."/>
            <person name="McCulloch K.J."/>
            <person name="Mathew T."/>
            <person name="Morton B."/>
            <person name="Muzny D.M."/>
            <person name="Neunemann D."/>
            <person name="Ongeri F."/>
            <person name="Pauchet Y."/>
            <person name="Pu L.L."/>
            <person name="Pyrousis I."/>
            <person name="Rao X.J."/>
            <person name="Redding A."/>
            <person name="Roesel C."/>
            <person name="Sanchez-Gracia A."/>
            <person name="Schaack S."/>
            <person name="Shukla A."/>
            <person name="Tetreau G."/>
            <person name="Wang Y."/>
            <person name="Xiong G.H."/>
            <person name="Traut W."/>
            <person name="Walsh T.K."/>
            <person name="Worley K.C."/>
            <person name="Wu D."/>
            <person name="Wu W."/>
            <person name="Wu Y.Q."/>
            <person name="Zhang X."/>
            <person name="Zou Z."/>
            <person name="Zucker H."/>
            <person name="Briscoe A.D."/>
            <person name="Burmester T."/>
            <person name="Clem R.J."/>
            <person name="Feyereisen R."/>
            <person name="Grimmelikhuijzen C.J.P."/>
            <person name="Hamodrakas S.J."/>
            <person name="Hansson B.S."/>
            <person name="Huguet E."/>
            <person name="Jermiin L.S."/>
            <person name="Lan Q."/>
            <person name="Lehman H.K."/>
            <person name="Lorenzen M."/>
            <person name="Merzendorfer H."/>
            <person name="Michalopoulos I."/>
            <person name="Morton D.B."/>
            <person name="Muthukrishnan S."/>
            <person name="Oakeshott J.G."/>
            <person name="Palmer W."/>
            <person name="Park Y."/>
            <person name="Passarelli A.L."/>
            <person name="Rozas J."/>
            <person name="Schwartz L.M."/>
            <person name="Smith W."/>
            <person name="Southgate A."/>
            <person name="Vilcinskas A."/>
            <person name="Vogt R."/>
            <person name="Wang P."/>
            <person name="Werren J."/>
            <person name="Yu X.Q."/>
            <person name="Zhou J.J."/>
            <person name="Brown S.J."/>
            <person name="Scherer S.E."/>
            <person name="Richards S."/>
            <person name="Blissard G.W."/>
        </authorList>
    </citation>
    <scope>NUCLEOTIDE SEQUENCE</scope>
</reference>
<dbReference type="InterPro" id="IPR013520">
    <property type="entry name" value="Ribonucl_H"/>
</dbReference>
<dbReference type="SMART" id="SM00479">
    <property type="entry name" value="EXOIII"/>
    <property type="match status" value="1"/>
</dbReference>
<feature type="domain" description="Exonuclease" evidence="8">
    <location>
        <begin position="6"/>
        <end position="262"/>
    </location>
</feature>
<dbReference type="InterPro" id="IPR036397">
    <property type="entry name" value="RNaseH_sf"/>
</dbReference>
<evidence type="ECO:0000256" key="2">
    <source>
        <dbReference type="ARBA" id="ARBA00022722"/>
    </source>
</evidence>
<accession>A0A922CMW2</accession>
<keyword evidence="4" id="KW-0378">Hydrolase</keyword>
<evidence type="ECO:0000313" key="10">
    <source>
        <dbReference type="Proteomes" id="UP000791440"/>
    </source>
</evidence>
<dbReference type="Proteomes" id="UP000791440">
    <property type="component" value="Unassembled WGS sequence"/>
</dbReference>
<evidence type="ECO:0000256" key="1">
    <source>
        <dbReference type="ARBA" id="ARBA00001946"/>
    </source>
</evidence>
<keyword evidence="6" id="KW-0460">Magnesium</keyword>
<comment type="caution">
    <text evidence="9">The sequence shown here is derived from an EMBL/GenBank/DDBJ whole genome shotgun (WGS) entry which is preliminary data.</text>
</comment>
<dbReference type="GO" id="GO:0005737">
    <property type="term" value="C:cytoplasm"/>
    <property type="evidence" value="ECO:0007669"/>
    <property type="project" value="TreeGrafter"/>
</dbReference>
<comment type="similarity">
    <text evidence="7">Belongs to the exonuclease superfamily. TREX family.</text>
</comment>
<sequence length="285" mass="32427">MARIATFVFFDLETSGLPSEEHNRSRITELSMVAVRRDHILDQAELVKSKNSEPLCPRVINKLTLCLNPRKMITDGSTRVTGMTNELLEHQAPFDLQVFSELDLFLNRLEKPVCLVAHNGMNFDFPIFKNHLDKLNVHLHDDLLCADSLNGVYDIEEGNEERKIIKVQSECKADNIDVSRPLTAMKAENETTPLKRKLKLPHQPAVKRRLYFDGNTKPSKSYKVSDIHARKVGGPPRNAHRAEDDCMMLVEIAVMMGSELVQWFDDNHLLFSNVKPMTPGVRLGE</sequence>
<gene>
    <name evidence="9" type="ORF">O3G_MSEX007880</name>
</gene>
<evidence type="ECO:0000256" key="6">
    <source>
        <dbReference type="ARBA" id="ARBA00022842"/>
    </source>
</evidence>
<keyword evidence="2" id="KW-0540">Nuclease</keyword>
<protein>
    <recommendedName>
        <fullName evidence="8">Exonuclease domain-containing protein</fullName>
    </recommendedName>
</protein>
<dbReference type="PANTHER" id="PTHR13058:SF19">
    <property type="entry name" value="LD40940P"/>
    <property type="match status" value="1"/>
</dbReference>
<evidence type="ECO:0000256" key="7">
    <source>
        <dbReference type="ARBA" id="ARBA00025769"/>
    </source>
</evidence>
<evidence type="ECO:0000256" key="3">
    <source>
        <dbReference type="ARBA" id="ARBA00022723"/>
    </source>
</evidence>
<keyword evidence="3" id="KW-0479">Metal-binding</keyword>
<dbReference type="InterPro" id="IPR040393">
    <property type="entry name" value="TREX1/2"/>
</dbReference>
<dbReference type="GO" id="GO:0046872">
    <property type="term" value="F:metal ion binding"/>
    <property type="evidence" value="ECO:0007669"/>
    <property type="project" value="UniProtKB-KW"/>
</dbReference>
<dbReference type="SUPFAM" id="SSF53098">
    <property type="entry name" value="Ribonuclease H-like"/>
    <property type="match status" value="1"/>
</dbReference>